<evidence type="ECO:0000313" key="4">
    <source>
        <dbReference type="EMBL" id="KAH9375630.1"/>
    </source>
</evidence>
<comment type="cofactor">
    <cofactor evidence="1">
        <name>a divalent metal cation</name>
        <dbReference type="ChEBI" id="CHEBI:60240"/>
    </cofactor>
</comment>
<dbReference type="AlphaFoldDB" id="A0A9J6GB53"/>
<feature type="domain" description="DDE Tnp4" evidence="3">
    <location>
        <begin position="99"/>
        <end position="180"/>
    </location>
</feature>
<proteinExistence type="predicted"/>
<gene>
    <name evidence="4" type="ORF">HPB48_022239</name>
</gene>
<dbReference type="EMBL" id="JABSTR010000007">
    <property type="protein sequence ID" value="KAH9375630.1"/>
    <property type="molecule type" value="Genomic_DNA"/>
</dbReference>
<protein>
    <recommendedName>
        <fullName evidence="3">DDE Tnp4 domain-containing protein</fullName>
    </recommendedName>
</protein>
<comment type="caution">
    <text evidence="4">The sequence shown here is derived from an EMBL/GenBank/DDBJ whole genome shotgun (WGS) entry which is preliminary data.</text>
</comment>
<dbReference type="Pfam" id="PF13359">
    <property type="entry name" value="DDE_Tnp_4"/>
    <property type="match status" value="1"/>
</dbReference>
<name>A0A9J6GB53_HAELO</name>
<evidence type="ECO:0000259" key="3">
    <source>
        <dbReference type="Pfam" id="PF13359"/>
    </source>
</evidence>
<evidence type="ECO:0000256" key="1">
    <source>
        <dbReference type="ARBA" id="ARBA00001968"/>
    </source>
</evidence>
<sequence length="185" mass="20522">MFITMKSEIDRVVKGRNPCGWGMNWLFRGRNCVAGDQAARPEPGTARRRTLARNPNCYLASGQYICNVALAYRVGAETAWRSIHVTCRAIWARLKDHFMKGTFSIVLMAVVDSSSKFVLIDVGAEGRHSDGGVFKNAEFRKALTKGQLDIPSLGQLPGTTNVSPYAFVGDEAFQLRRDFMRSCPA</sequence>
<organism evidence="4 5">
    <name type="scientific">Haemaphysalis longicornis</name>
    <name type="common">Bush tick</name>
    <dbReference type="NCBI Taxonomy" id="44386"/>
    <lineage>
        <taxon>Eukaryota</taxon>
        <taxon>Metazoa</taxon>
        <taxon>Ecdysozoa</taxon>
        <taxon>Arthropoda</taxon>
        <taxon>Chelicerata</taxon>
        <taxon>Arachnida</taxon>
        <taxon>Acari</taxon>
        <taxon>Parasitiformes</taxon>
        <taxon>Ixodida</taxon>
        <taxon>Ixodoidea</taxon>
        <taxon>Ixodidae</taxon>
        <taxon>Haemaphysalinae</taxon>
        <taxon>Haemaphysalis</taxon>
    </lineage>
</organism>
<keyword evidence="5" id="KW-1185">Reference proteome</keyword>
<dbReference type="InterPro" id="IPR027806">
    <property type="entry name" value="HARBI1_dom"/>
</dbReference>
<dbReference type="VEuPathDB" id="VectorBase:HLOH_065443"/>
<dbReference type="GO" id="GO:0046872">
    <property type="term" value="F:metal ion binding"/>
    <property type="evidence" value="ECO:0007669"/>
    <property type="project" value="UniProtKB-KW"/>
</dbReference>
<accession>A0A9J6GB53</accession>
<dbReference type="Proteomes" id="UP000821853">
    <property type="component" value="Chromosome 5"/>
</dbReference>
<evidence type="ECO:0000256" key="2">
    <source>
        <dbReference type="ARBA" id="ARBA00022723"/>
    </source>
</evidence>
<keyword evidence="2" id="KW-0479">Metal-binding</keyword>
<evidence type="ECO:0000313" key="5">
    <source>
        <dbReference type="Proteomes" id="UP000821853"/>
    </source>
</evidence>
<dbReference type="OMA" id="FITMKSE"/>
<reference evidence="4 5" key="1">
    <citation type="journal article" date="2020" name="Cell">
        <title>Large-Scale Comparative Analyses of Tick Genomes Elucidate Their Genetic Diversity and Vector Capacities.</title>
        <authorList>
            <consortium name="Tick Genome and Microbiome Consortium (TIGMIC)"/>
            <person name="Jia N."/>
            <person name="Wang J."/>
            <person name="Shi W."/>
            <person name="Du L."/>
            <person name="Sun Y."/>
            <person name="Zhan W."/>
            <person name="Jiang J.F."/>
            <person name="Wang Q."/>
            <person name="Zhang B."/>
            <person name="Ji P."/>
            <person name="Bell-Sakyi L."/>
            <person name="Cui X.M."/>
            <person name="Yuan T.T."/>
            <person name="Jiang B.G."/>
            <person name="Yang W.F."/>
            <person name="Lam T.T."/>
            <person name="Chang Q.C."/>
            <person name="Ding S.J."/>
            <person name="Wang X.J."/>
            <person name="Zhu J.G."/>
            <person name="Ruan X.D."/>
            <person name="Zhao L."/>
            <person name="Wei J.T."/>
            <person name="Ye R.Z."/>
            <person name="Que T.C."/>
            <person name="Du C.H."/>
            <person name="Zhou Y.H."/>
            <person name="Cheng J.X."/>
            <person name="Dai P.F."/>
            <person name="Guo W.B."/>
            <person name="Han X.H."/>
            <person name="Huang E.J."/>
            <person name="Li L.F."/>
            <person name="Wei W."/>
            <person name="Gao Y.C."/>
            <person name="Liu J.Z."/>
            <person name="Shao H.Z."/>
            <person name="Wang X."/>
            <person name="Wang C.C."/>
            <person name="Yang T.C."/>
            <person name="Huo Q.B."/>
            <person name="Li W."/>
            <person name="Chen H.Y."/>
            <person name="Chen S.E."/>
            <person name="Zhou L.G."/>
            <person name="Ni X.B."/>
            <person name="Tian J.H."/>
            <person name="Sheng Y."/>
            <person name="Liu T."/>
            <person name="Pan Y.S."/>
            <person name="Xia L.Y."/>
            <person name="Li J."/>
            <person name="Zhao F."/>
            <person name="Cao W.C."/>
        </authorList>
    </citation>
    <scope>NUCLEOTIDE SEQUENCE [LARGE SCALE GENOMIC DNA]</scope>
    <source>
        <strain evidence="4">HaeL-2018</strain>
    </source>
</reference>
<dbReference type="OrthoDB" id="6504947at2759"/>